<feature type="domain" description="Beta-lactamase hydrolase-like protein phosphatase-like" evidence="1">
    <location>
        <begin position="5"/>
        <end position="104"/>
    </location>
</feature>
<dbReference type="KEGG" id="micc:AUP74_02285"/>
<proteinExistence type="predicted"/>
<dbReference type="OrthoDB" id="9802771at2"/>
<dbReference type="InterPro" id="IPR005939">
    <property type="entry name" value="BLH_phosphatase-like"/>
</dbReference>
<evidence type="ECO:0000259" key="1">
    <source>
        <dbReference type="Pfam" id="PF04273"/>
    </source>
</evidence>
<protein>
    <submittedName>
        <fullName evidence="2">Beta-lactamase hydrolase-like protein</fullName>
        <ecNumber evidence="2">3.-.-.-</ecNumber>
    </submittedName>
</protein>
<dbReference type="Gene3D" id="3.90.190.10">
    <property type="entry name" value="Protein tyrosine phosphatase superfamily"/>
    <property type="match status" value="1"/>
</dbReference>
<organism evidence="2 3">
    <name type="scientific">Microbulbifer aggregans</name>
    <dbReference type="NCBI Taxonomy" id="1769779"/>
    <lineage>
        <taxon>Bacteria</taxon>
        <taxon>Pseudomonadati</taxon>
        <taxon>Pseudomonadota</taxon>
        <taxon>Gammaproteobacteria</taxon>
        <taxon>Cellvibrionales</taxon>
        <taxon>Microbulbiferaceae</taxon>
        <taxon>Microbulbifer</taxon>
    </lineage>
</organism>
<dbReference type="GO" id="GO:0016787">
    <property type="term" value="F:hydrolase activity"/>
    <property type="evidence" value="ECO:0007669"/>
    <property type="project" value="UniProtKB-KW"/>
</dbReference>
<dbReference type="EC" id="3.-.-.-" evidence="2"/>
<evidence type="ECO:0000313" key="3">
    <source>
        <dbReference type="Proteomes" id="UP000095672"/>
    </source>
</evidence>
<name>A0A1C9W9A0_9GAMM</name>
<dbReference type="PATRIC" id="fig|1769779.3.peg.2279"/>
<keyword evidence="2" id="KW-0378">Hydrolase</keyword>
<dbReference type="STRING" id="1769779.AUP74_02285"/>
<keyword evidence="3" id="KW-1185">Reference proteome</keyword>
<dbReference type="EMBL" id="CP014143">
    <property type="protein sequence ID" value="AOS97693.1"/>
    <property type="molecule type" value="Genomic_DNA"/>
</dbReference>
<sequence>MKIQHLDKQVSVSEQIEPEVFGDLAESGVEVLVCNRPEDECTAPSYEAMQAAADNAGLEFVSIPFARGQMTRQHCDQFAELLASGKRIHAFCRTGNRSCNLWAGARCLQGVDSSEVITGARGAGFDVSGVVVAFAD</sequence>
<dbReference type="Proteomes" id="UP000095672">
    <property type="component" value="Chromosome"/>
</dbReference>
<dbReference type="RefSeq" id="WP_069947659.1">
    <property type="nucleotide sequence ID" value="NZ_CP014143.1"/>
</dbReference>
<dbReference type="Pfam" id="PF04273">
    <property type="entry name" value="BLH_phosphatase"/>
    <property type="match status" value="1"/>
</dbReference>
<reference evidence="3" key="1">
    <citation type="submission" date="2016-01" db="EMBL/GenBank/DDBJ databases">
        <title>Complete genome sequence of Microbulbifer sp. CCB-MM1, a halophile isolated from Matang Mangrove Forest, Perak.</title>
        <authorList>
            <person name="Moh T.H."/>
            <person name="Dinesh B."/>
            <person name="Lau N.-S."/>
            <person name="Go F."/>
            <person name="Alexander Chong S.-C."/>
        </authorList>
    </citation>
    <scope>NUCLEOTIDE SEQUENCE [LARGE SCALE GENOMIC DNA]</scope>
    <source>
        <strain evidence="3">CCB-MM1</strain>
    </source>
</reference>
<dbReference type="InterPro" id="IPR029021">
    <property type="entry name" value="Prot-tyrosine_phosphatase-like"/>
</dbReference>
<gene>
    <name evidence="2" type="primary">blh_1</name>
    <name evidence="2" type="ORF">AUP74_02285</name>
</gene>
<dbReference type="NCBIfam" id="TIGR01244">
    <property type="entry name" value="TIGR01244 family sulfur transferase"/>
    <property type="match status" value="1"/>
</dbReference>
<dbReference type="AlphaFoldDB" id="A0A1C9W9A0"/>
<evidence type="ECO:0000313" key="2">
    <source>
        <dbReference type="EMBL" id="AOS97693.1"/>
    </source>
</evidence>
<accession>A0A1C9W9A0</accession>